<dbReference type="AlphaFoldDB" id="A0A147BF57"/>
<feature type="compositionally biased region" description="Basic residues" evidence="1">
    <location>
        <begin position="22"/>
        <end position="32"/>
    </location>
</feature>
<sequence>MARPSCLLSCLPLSCFQESGDRRRRRRPRRQPAGHESDSPDPHERTKSLFEDVSKKSFPIDKKKKKKSAKADWCWEENLYFWYSKCCNCRKSVLFGKPLKKCQNRLNRFPSLL</sequence>
<feature type="non-terminal residue" evidence="2">
    <location>
        <position position="113"/>
    </location>
</feature>
<name>A0A147BF57_IXORI</name>
<organism evidence="2">
    <name type="scientific">Ixodes ricinus</name>
    <name type="common">Common tick</name>
    <name type="synonym">Acarus ricinus</name>
    <dbReference type="NCBI Taxonomy" id="34613"/>
    <lineage>
        <taxon>Eukaryota</taxon>
        <taxon>Metazoa</taxon>
        <taxon>Ecdysozoa</taxon>
        <taxon>Arthropoda</taxon>
        <taxon>Chelicerata</taxon>
        <taxon>Arachnida</taxon>
        <taxon>Acari</taxon>
        <taxon>Parasitiformes</taxon>
        <taxon>Ixodida</taxon>
        <taxon>Ixodoidea</taxon>
        <taxon>Ixodidae</taxon>
        <taxon>Ixodinae</taxon>
        <taxon>Ixodes</taxon>
    </lineage>
</organism>
<protein>
    <submittedName>
        <fullName evidence="2">Uncharacterized protein</fullName>
    </submittedName>
</protein>
<accession>A0A147BF57</accession>
<feature type="region of interest" description="Disordered" evidence="1">
    <location>
        <begin position="19"/>
        <end position="49"/>
    </location>
</feature>
<evidence type="ECO:0000313" key="2">
    <source>
        <dbReference type="EMBL" id="JAR89429.1"/>
    </source>
</evidence>
<proteinExistence type="predicted"/>
<dbReference type="EMBL" id="GEGO01005975">
    <property type="protein sequence ID" value="JAR89429.1"/>
    <property type="molecule type" value="Transcribed_RNA"/>
</dbReference>
<reference evidence="2" key="1">
    <citation type="journal article" date="2018" name="PLoS Negl. Trop. Dis.">
        <title>Sialome diversity of ticks revealed by RNAseq of single tick salivary glands.</title>
        <authorList>
            <person name="Perner J."/>
            <person name="Kropackova S."/>
            <person name="Kopacek P."/>
            <person name="Ribeiro J.M."/>
        </authorList>
    </citation>
    <scope>NUCLEOTIDE SEQUENCE</scope>
    <source>
        <strain evidence="2">Siblings of single egg batch collected in Ceske Budejovice</strain>
        <tissue evidence="2">Salivary glands</tissue>
    </source>
</reference>
<evidence type="ECO:0000256" key="1">
    <source>
        <dbReference type="SAM" id="MobiDB-lite"/>
    </source>
</evidence>
<feature type="compositionally biased region" description="Basic and acidic residues" evidence="1">
    <location>
        <begin position="33"/>
        <end position="49"/>
    </location>
</feature>